<dbReference type="AlphaFoldDB" id="K3Y9C5"/>
<keyword evidence="5 6" id="KW-0456">Lyase</keyword>
<evidence type="ECO:0000256" key="4">
    <source>
        <dbReference type="ARBA" id="ARBA00022833"/>
    </source>
</evidence>
<evidence type="ECO:0000313" key="8">
    <source>
        <dbReference type="EnsemblPlants" id="KQK97176"/>
    </source>
</evidence>
<dbReference type="InterPro" id="IPR001148">
    <property type="entry name" value="CA_dom"/>
</dbReference>
<evidence type="ECO:0000256" key="6">
    <source>
        <dbReference type="RuleBase" id="RU367011"/>
    </source>
</evidence>
<dbReference type="SMART" id="SM01057">
    <property type="entry name" value="Carb_anhydrase"/>
    <property type="match status" value="1"/>
</dbReference>
<keyword evidence="3 6" id="KW-0479">Metal-binding</keyword>
<keyword evidence="6" id="KW-0732">Signal</keyword>
<organism evidence="8 9">
    <name type="scientific">Setaria italica</name>
    <name type="common">Foxtail millet</name>
    <name type="synonym">Panicum italicum</name>
    <dbReference type="NCBI Taxonomy" id="4555"/>
    <lineage>
        <taxon>Eukaryota</taxon>
        <taxon>Viridiplantae</taxon>
        <taxon>Streptophyta</taxon>
        <taxon>Embryophyta</taxon>
        <taxon>Tracheophyta</taxon>
        <taxon>Spermatophyta</taxon>
        <taxon>Magnoliopsida</taxon>
        <taxon>Liliopsida</taxon>
        <taxon>Poales</taxon>
        <taxon>Poaceae</taxon>
        <taxon>PACMAD clade</taxon>
        <taxon>Panicoideae</taxon>
        <taxon>Panicodae</taxon>
        <taxon>Paniceae</taxon>
        <taxon>Cenchrinae</taxon>
        <taxon>Setaria</taxon>
    </lineage>
</organism>
<reference evidence="8" key="2">
    <citation type="submission" date="2018-08" db="UniProtKB">
        <authorList>
            <consortium name="EnsemblPlants"/>
        </authorList>
    </citation>
    <scope>IDENTIFICATION</scope>
    <source>
        <strain evidence="8">Yugu1</strain>
    </source>
</reference>
<keyword evidence="4 6" id="KW-0862">Zinc</keyword>
<dbReference type="OMA" id="GHTIQAN"/>
<feature type="signal peptide" evidence="6">
    <location>
        <begin position="1"/>
        <end position="24"/>
    </location>
</feature>
<dbReference type="InterPro" id="IPR036398">
    <property type="entry name" value="CA_dom_sf"/>
</dbReference>
<dbReference type="PROSITE" id="PS51144">
    <property type="entry name" value="ALPHA_CA_2"/>
    <property type="match status" value="1"/>
</dbReference>
<proteinExistence type="inferred from homology"/>
<dbReference type="Gramene" id="KQK97176">
    <property type="protein sequence ID" value="KQK97176"/>
    <property type="gene ID" value="SETIT_010817mg"/>
</dbReference>
<dbReference type="EC" id="4.2.1.1" evidence="2 6"/>
<evidence type="ECO:0000256" key="2">
    <source>
        <dbReference type="ARBA" id="ARBA00012925"/>
    </source>
</evidence>
<dbReference type="Pfam" id="PF00194">
    <property type="entry name" value="Carb_anhydrase"/>
    <property type="match status" value="1"/>
</dbReference>
<dbReference type="Proteomes" id="UP000004995">
    <property type="component" value="Unassembled WGS sequence"/>
</dbReference>
<dbReference type="PANTHER" id="PTHR18952">
    <property type="entry name" value="CARBONIC ANHYDRASE"/>
    <property type="match status" value="1"/>
</dbReference>
<dbReference type="GO" id="GO:0004089">
    <property type="term" value="F:carbonate dehydratase activity"/>
    <property type="evidence" value="ECO:0000318"/>
    <property type="project" value="GO_Central"/>
</dbReference>
<dbReference type="CDD" id="cd03124">
    <property type="entry name" value="alpha_CA_prokaryotic_like"/>
    <property type="match status" value="1"/>
</dbReference>
<reference evidence="9" key="1">
    <citation type="journal article" date="2012" name="Nat. Biotechnol.">
        <title>Reference genome sequence of the model plant Setaria.</title>
        <authorList>
            <person name="Bennetzen J.L."/>
            <person name="Schmutz J."/>
            <person name="Wang H."/>
            <person name="Percifield R."/>
            <person name="Hawkins J."/>
            <person name="Pontaroli A.C."/>
            <person name="Estep M."/>
            <person name="Feng L."/>
            <person name="Vaughn J.N."/>
            <person name="Grimwood J."/>
            <person name="Jenkins J."/>
            <person name="Barry K."/>
            <person name="Lindquist E."/>
            <person name="Hellsten U."/>
            <person name="Deshpande S."/>
            <person name="Wang X."/>
            <person name="Wu X."/>
            <person name="Mitros T."/>
            <person name="Triplett J."/>
            <person name="Yang X."/>
            <person name="Ye C.Y."/>
            <person name="Mauro-Herrera M."/>
            <person name="Wang L."/>
            <person name="Li P."/>
            <person name="Sharma M."/>
            <person name="Sharma R."/>
            <person name="Ronald P.C."/>
            <person name="Panaud O."/>
            <person name="Kellogg E.A."/>
            <person name="Brutnell T.P."/>
            <person name="Doust A.N."/>
            <person name="Tuskan G.A."/>
            <person name="Rokhsar D."/>
            <person name="Devos K.M."/>
        </authorList>
    </citation>
    <scope>NUCLEOTIDE SEQUENCE [LARGE SCALE GENOMIC DNA]</scope>
    <source>
        <strain evidence="9">cv. Yugu1</strain>
    </source>
</reference>
<name>K3Y9C5_SETIT</name>
<dbReference type="STRING" id="4555.K3Y9C5"/>
<accession>K3Y9C5</accession>
<dbReference type="Gene3D" id="3.10.200.10">
    <property type="entry name" value="Alpha carbonic anhydrase"/>
    <property type="match status" value="1"/>
</dbReference>
<evidence type="ECO:0000259" key="7">
    <source>
        <dbReference type="PROSITE" id="PS51144"/>
    </source>
</evidence>
<protein>
    <recommendedName>
        <fullName evidence="2 6">Carbonic anhydrase</fullName>
        <ecNumber evidence="2 6">4.2.1.1</ecNumber>
    </recommendedName>
</protein>
<keyword evidence="9" id="KW-1185">Reference proteome</keyword>
<dbReference type="PANTHER" id="PTHR18952:SF243">
    <property type="entry name" value="CARBONIC ANHYDRASE"/>
    <property type="match status" value="1"/>
</dbReference>
<dbReference type="SUPFAM" id="SSF51069">
    <property type="entry name" value="Carbonic anhydrase"/>
    <property type="match status" value="1"/>
</dbReference>
<dbReference type="GO" id="GO:0008270">
    <property type="term" value="F:zinc ion binding"/>
    <property type="evidence" value="ECO:0007669"/>
    <property type="project" value="UniProtKB-UniRule"/>
</dbReference>
<dbReference type="EnsemblPlants" id="KQK97176">
    <property type="protein sequence ID" value="KQK97176"/>
    <property type="gene ID" value="SETIT_010817mg"/>
</dbReference>
<evidence type="ECO:0000256" key="1">
    <source>
        <dbReference type="ARBA" id="ARBA00001947"/>
    </source>
</evidence>
<dbReference type="InterPro" id="IPR041891">
    <property type="entry name" value="Alpha_CA_prokaryot-like"/>
</dbReference>
<comment type="function">
    <text evidence="6">Reversible hydration of carbon dioxide.</text>
</comment>
<comment type="cofactor">
    <cofactor evidence="1 6">
        <name>Zn(2+)</name>
        <dbReference type="ChEBI" id="CHEBI:29105"/>
    </cofactor>
</comment>
<dbReference type="EMBL" id="AGNK02004333">
    <property type="status" value="NOT_ANNOTATED_CDS"/>
    <property type="molecule type" value="Genomic_DNA"/>
</dbReference>
<dbReference type="eggNOG" id="KOG0382">
    <property type="taxonomic scope" value="Eukaryota"/>
</dbReference>
<evidence type="ECO:0000256" key="3">
    <source>
        <dbReference type="ARBA" id="ARBA00022723"/>
    </source>
</evidence>
<evidence type="ECO:0000256" key="5">
    <source>
        <dbReference type="ARBA" id="ARBA00023239"/>
    </source>
</evidence>
<feature type="chain" id="PRO_5010126506" description="Carbonic anhydrase" evidence="6">
    <location>
        <begin position="25"/>
        <end position="273"/>
    </location>
</feature>
<dbReference type="InterPro" id="IPR018338">
    <property type="entry name" value="Carbonic_anhydrase_a-class_CS"/>
</dbReference>
<dbReference type="InParanoid" id="K3Y9C5"/>
<feature type="domain" description="Alpha-carbonic anhydrase" evidence="7">
    <location>
        <begin position="30"/>
        <end position="270"/>
    </location>
</feature>
<dbReference type="InterPro" id="IPR023561">
    <property type="entry name" value="Carbonic_anhydrase_a-class"/>
</dbReference>
<comment type="similarity">
    <text evidence="6">Belongs to the alpha-carbonic anhydrase family.</text>
</comment>
<dbReference type="FunCoup" id="K3Y9C5">
    <property type="interactions" value="367"/>
</dbReference>
<sequence>MTTSIGNAAFLLLLLTACCATTLACDPNGAKFGYTGSVGPDHWGTLSPNFTQCARGTNQSPVDIWTPGAVYNPALQPLHRDYTVANGTLVDNIFNVGLRFDGGAGSVTVDGKQYRLKQMHWHSPSEHTINGQRFPVELHMVHASDDGNVTVVAMLYRFGRPDPFLWQASTIQDKLAALYAEGCDAEKGAPVAAGVVSLWPLRLHSHAYYRYVGSFTTPPCTENVVWSILTQVREMTVDQAAALMAPLEQEYRHNNRPTQPMNGRVVQVYRFMP</sequence>
<evidence type="ECO:0000313" key="9">
    <source>
        <dbReference type="Proteomes" id="UP000004995"/>
    </source>
</evidence>
<dbReference type="PROSITE" id="PS00162">
    <property type="entry name" value="ALPHA_CA_1"/>
    <property type="match status" value="1"/>
</dbReference>
<comment type="catalytic activity">
    <reaction evidence="6">
        <text>hydrogencarbonate + H(+) = CO2 + H2O</text>
        <dbReference type="Rhea" id="RHEA:10748"/>
        <dbReference type="ChEBI" id="CHEBI:15377"/>
        <dbReference type="ChEBI" id="CHEBI:15378"/>
        <dbReference type="ChEBI" id="CHEBI:16526"/>
        <dbReference type="ChEBI" id="CHEBI:17544"/>
        <dbReference type="EC" id="4.2.1.1"/>
    </reaction>
</comment>
<dbReference type="HOGENOM" id="CLU_039326_0_0_1"/>